<proteinExistence type="predicted"/>
<organism evidence="1">
    <name type="scientific">Arion vulgaris</name>
    <dbReference type="NCBI Taxonomy" id="1028688"/>
    <lineage>
        <taxon>Eukaryota</taxon>
        <taxon>Metazoa</taxon>
        <taxon>Spiralia</taxon>
        <taxon>Lophotrochozoa</taxon>
        <taxon>Mollusca</taxon>
        <taxon>Gastropoda</taxon>
        <taxon>Heterobranchia</taxon>
        <taxon>Euthyneura</taxon>
        <taxon>Panpulmonata</taxon>
        <taxon>Eupulmonata</taxon>
        <taxon>Stylommatophora</taxon>
        <taxon>Helicina</taxon>
        <taxon>Arionoidea</taxon>
        <taxon>Arionidae</taxon>
        <taxon>Arion</taxon>
    </lineage>
</organism>
<name>A0A0B6ZHM9_9EUPU</name>
<accession>A0A0B6ZHM9</accession>
<dbReference type="EMBL" id="HACG01021002">
    <property type="protein sequence ID" value="CEK67867.1"/>
    <property type="molecule type" value="Transcribed_RNA"/>
</dbReference>
<sequence>MHLRSKIFSGFVHARMDPFVRSGSVYGPNFENILASQHLSAVVYCALGHSMTK</sequence>
<reference evidence="1" key="1">
    <citation type="submission" date="2014-12" db="EMBL/GenBank/DDBJ databases">
        <title>Insight into the proteome of Arion vulgaris.</title>
        <authorList>
            <person name="Aradska J."/>
            <person name="Bulat T."/>
            <person name="Smidak R."/>
            <person name="Sarate P."/>
            <person name="Gangsoo J."/>
            <person name="Sialana F."/>
            <person name="Bilban M."/>
            <person name="Lubec G."/>
        </authorList>
    </citation>
    <scope>NUCLEOTIDE SEQUENCE</scope>
    <source>
        <tissue evidence="1">Skin</tissue>
    </source>
</reference>
<dbReference type="AlphaFoldDB" id="A0A0B6ZHM9"/>
<protein>
    <submittedName>
        <fullName evidence="1">Uncharacterized protein</fullName>
    </submittedName>
</protein>
<evidence type="ECO:0000313" key="1">
    <source>
        <dbReference type="EMBL" id="CEK67867.1"/>
    </source>
</evidence>
<gene>
    <name evidence="1" type="primary">ORF64210</name>
</gene>